<name>A0A090MY97_STRRB</name>
<evidence type="ECO:0000256" key="1">
    <source>
        <dbReference type="SAM" id="MobiDB-lite"/>
    </source>
</evidence>
<evidence type="ECO:0000313" key="3">
    <source>
        <dbReference type="Proteomes" id="UP000035682"/>
    </source>
</evidence>
<sequence>MKEMPLAFANQNSTVTGRKFSNENLRCCNFNSIMAHSKKPLIGVKRRLSGDAIYRDESPVPKKCFNGKWKDSPKYDNQMIYNNSPNSNNYEIEELSNALIPLNRNGIIFNNDEEMEGIDVVNNLNFFPSSGRFLTRDRSQFPIIPSHLIKGNEIVLFKPEHPINFYKNLENEEEEIVKNENDLFMEGRIEELPNDYEVESCCSNSSNNAHTNDYNNSKFTNGIHFPTIKEFSLGVVELVEDDDDLSTKKNNVSSLSYSSTPMHCTIDGNSTGKGTTPTTTTYNQQLSHGPIFEELSDEDYNDTSVKDDSPMEVD</sequence>
<feature type="region of interest" description="Disordered" evidence="1">
    <location>
        <begin position="246"/>
        <end position="314"/>
    </location>
</feature>
<evidence type="ECO:0000313" key="4">
    <source>
        <dbReference type="WBParaSite" id="SRAE_2000147000.1"/>
    </source>
</evidence>
<evidence type="ECO:0000313" key="2">
    <source>
        <dbReference type="EMBL" id="CEF66804.1"/>
    </source>
</evidence>
<reference evidence="2 3" key="1">
    <citation type="submission" date="2014-09" db="EMBL/GenBank/DDBJ databases">
        <authorList>
            <person name="Martin A.A."/>
        </authorList>
    </citation>
    <scope>NUCLEOTIDE SEQUENCE</scope>
    <source>
        <strain evidence="3">ED321</strain>
        <strain evidence="2">ED321 Heterogonic</strain>
    </source>
</reference>
<dbReference type="WormBase" id="SRAE_2000147000">
    <property type="protein sequence ID" value="SRP07516"/>
    <property type="gene ID" value="WBGene00261675"/>
</dbReference>
<protein>
    <submittedName>
        <fullName evidence="2 4">Uncharacterized protein</fullName>
    </submittedName>
</protein>
<dbReference type="AlphaFoldDB" id="A0A090MY97"/>
<dbReference type="RefSeq" id="XP_024506004.1">
    <property type="nucleotide sequence ID" value="XM_024652426.1"/>
</dbReference>
<dbReference type="GeneID" id="36379169"/>
<feature type="compositionally biased region" description="Low complexity" evidence="1">
    <location>
        <begin position="272"/>
        <end position="281"/>
    </location>
</feature>
<reference evidence="4" key="2">
    <citation type="submission" date="2020-12" db="UniProtKB">
        <authorList>
            <consortium name="WormBaseParasite"/>
        </authorList>
    </citation>
    <scope>IDENTIFICATION</scope>
</reference>
<proteinExistence type="predicted"/>
<dbReference type="EMBL" id="LN609529">
    <property type="protein sequence ID" value="CEF66804.1"/>
    <property type="molecule type" value="Genomic_DNA"/>
</dbReference>
<gene>
    <name evidence="2 4 5" type="ORF">SRAE_2000147000</name>
</gene>
<dbReference type="WBParaSite" id="SRAE_2000147000.1">
    <property type="protein sequence ID" value="SRAE_2000147000.1"/>
    <property type="gene ID" value="WBGene00261675"/>
</dbReference>
<dbReference type="CTD" id="36379169"/>
<feature type="compositionally biased region" description="Polar residues" evidence="1">
    <location>
        <begin position="248"/>
        <end position="270"/>
    </location>
</feature>
<accession>A0A090MY97</accession>
<organism evidence="2">
    <name type="scientific">Strongyloides ratti</name>
    <name type="common">Parasitic roundworm</name>
    <dbReference type="NCBI Taxonomy" id="34506"/>
    <lineage>
        <taxon>Eukaryota</taxon>
        <taxon>Metazoa</taxon>
        <taxon>Ecdysozoa</taxon>
        <taxon>Nematoda</taxon>
        <taxon>Chromadorea</taxon>
        <taxon>Rhabditida</taxon>
        <taxon>Tylenchina</taxon>
        <taxon>Panagrolaimomorpha</taxon>
        <taxon>Strongyloidoidea</taxon>
        <taxon>Strongyloididae</taxon>
        <taxon>Strongyloides</taxon>
    </lineage>
</organism>
<keyword evidence="3" id="KW-1185">Reference proteome</keyword>
<dbReference type="Proteomes" id="UP000035682">
    <property type="component" value="Unplaced"/>
</dbReference>
<evidence type="ECO:0000313" key="5">
    <source>
        <dbReference type="WormBase" id="SRAE_2000147000"/>
    </source>
</evidence>
<feature type="compositionally biased region" description="Basic and acidic residues" evidence="1">
    <location>
        <begin position="304"/>
        <end position="314"/>
    </location>
</feature>